<accession>A0A9D1G9H4</accession>
<reference evidence="12" key="2">
    <citation type="journal article" date="2021" name="PeerJ">
        <title>Extensive microbial diversity within the chicken gut microbiome revealed by metagenomics and culture.</title>
        <authorList>
            <person name="Gilroy R."/>
            <person name="Ravi A."/>
            <person name="Getino M."/>
            <person name="Pursley I."/>
            <person name="Horton D.L."/>
            <person name="Alikhan N.F."/>
            <person name="Baker D."/>
            <person name="Gharbi K."/>
            <person name="Hall N."/>
            <person name="Watson M."/>
            <person name="Adriaenssens E.M."/>
            <person name="Foster-Nyarko E."/>
            <person name="Jarju S."/>
            <person name="Secka A."/>
            <person name="Antonio M."/>
            <person name="Oren A."/>
            <person name="Chaudhuri R.R."/>
            <person name="La Ragione R."/>
            <person name="Hildebrand F."/>
            <person name="Pallen M.J."/>
        </authorList>
    </citation>
    <scope>NUCLEOTIDE SEQUENCE</scope>
    <source>
        <strain evidence="12">14508</strain>
    </source>
</reference>
<dbReference type="AlphaFoldDB" id="A0A9D1G9H4"/>
<dbReference type="GO" id="GO:0003919">
    <property type="term" value="F:FMN adenylyltransferase activity"/>
    <property type="evidence" value="ECO:0007669"/>
    <property type="project" value="UniProtKB-EC"/>
</dbReference>
<evidence type="ECO:0000256" key="6">
    <source>
        <dbReference type="ARBA" id="ARBA00022695"/>
    </source>
</evidence>
<keyword evidence="9" id="KW-0067">ATP-binding</keyword>
<evidence type="ECO:0000259" key="11">
    <source>
        <dbReference type="Pfam" id="PF06574"/>
    </source>
</evidence>
<keyword evidence="5" id="KW-0808">Transferase</keyword>
<evidence type="ECO:0000256" key="9">
    <source>
        <dbReference type="ARBA" id="ARBA00022840"/>
    </source>
</evidence>
<dbReference type="GO" id="GO:0009231">
    <property type="term" value="P:riboflavin biosynthetic process"/>
    <property type="evidence" value="ECO:0007669"/>
    <property type="project" value="InterPro"/>
</dbReference>
<evidence type="ECO:0000313" key="13">
    <source>
        <dbReference type="Proteomes" id="UP000886893"/>
    </source>
</evidence>
<evidence type="ECO:0000256" key="5">
    <source>
        <dbReference type="ARBA" id="ARBA00022679"/>
    </source>
</evidence>
<dbReference type="EMBL" id="DVKI01000128">
    <property type="protein sequence ID" value="HIT17526.1"/>
    <property type="molecule type" value="Genomic_DNA"/>
</dbReference>
<evidence type="ECO:0000256" key="4">
    <source>
        <dbReference type="ARBA" id="ARBA00022643"/>
    </source>
</evidence>
<dbReference type="SUPFAM" id="SSF52374">
    <property type="entry name" value="Nucleotidylyl transferase"/>
    <property type="match status" value="1"/>
</dbReference>
<evidence type="ECO:0000256" key="10">
    <source>
        <dbReference type="ARBA" id="ARBA00049494"/>
    </source>
</evidence>
<proteinExistence type="predicted"/>
<dbReference type="Gene3D" id="3.40.50.620">
    <property type="entry name" value="HUPs"/>
    <property type="match status" value="1"/>
</dbReference>
<feature type="domain" description="FAD synthetase" evidence="11">
    <location>
        <begin position="17"/>
        <end position="133"/>
    </location>
</feature>
<protein>
    <recommendedName>
        <fullName evidence="2">FAD synthase</fullName>
        <ecNumber evidence="2">2.7.7.2</ecNumber>
    </recommendedName>
</protein>
<feature type="non-terminal residue" evidence="12">
    <location>
        <position position="143"/>
    </location>
</feature>
<keyword evidence="6" id="KW-0548">Nucleotidyltransferase</keyword>
<dbReference type="InterPro" id="IPR015864">
    <property type="entry name" value="FAD_synthase"/>
</dbReference>
<evidence type="ECO:0000256" key="8">
    <source>
        <dbReference type="ARBA" id="ARBA00022827"/>
    </source>
</evidence>
<reference evidence="12" key="1">
    <citation type="submission" date="2020-10" db="EMBL/GenBank/DDBJ databases">
        <authorList>
            <person name="Gilroy R."/>
        </authorList>
    </citation>
    <scope>NUCLEOTIDE SEQUENCE</scope>
    <source>
        <strain evidence="12">14508</strain>
    </source>
</reference>
<comment type="catalytic activity">
    <reaction evidence="10">
        <text>FMN + ATP + H(+) = FAD + diphosphate</text>
        <dbReference type="Rhea" id="RHEA:17237"/>
        <dbReference type="ChEBI" id="CHEBI:15378"/>
        <dbReference type="ChEBI" id="CHEBI:30616"/>
        <dbReference type="ChEBI" id="CHEBI:33019"/>
        <dbReference type="ChEBI" id="CHEBI:57692"/>
        <dbReference type="ChEBI" id="CHEBI:58210"/>
        <dbReference type="EC" id="2.7.7.2"/>
    </reaction>
</comment>
<dbReference type="Proteomes" id="UP000886893">
    <property type="component" value="Unassembled WGS sequence"/>
</dbReference>
<gene>
    <name evidence="12" type="ORF">IAD04_04025</name>
</gene>
<evidence type="ECO:0000256" key="7">
    <source>
        <dbReference type="ARBA" id="ARBA00022741"/>
    </source>
</evidence>
<comment type="pathway">
    <text evidence="1">Cofactor biosynthesis; FAD biosynthesis; FAD from FMN: step 1/1.</text>
</comment>
<dbReference type="InterPro" id="IPR014729">
    <property type="entry name" value="Rossmann-like_a/b/a_fold"/>
</dbReference>
<keyword evidence="8" id="KW-0274">FAD</keyword>
<keyword evidence="7" id="KW-0547">Nucleotide-binding</keyword>
<name>A0A9D1G9H4_9FIRM</name>
<evidence type="ECO:0000256" key="2">
    <source>
        <dbReference type="ARBA" id="ARBA00012393"/>
    </source>
</evidence>
<evidence type="ECO:0000256" key="1">
    <source>
        <dbReference type="ARBA" id="ARBA00004726"/>
    </source>
</evidence>
<dbReference type="Pfam" id="PF06574">
    <property type="entry name" value="FAD_syn"/>
    <property type="match status" value="1"/>
</dbReference>
<dbReference type="GO" id="GO:0005524">
    <property type="term" value="F:ATP binding"/>
    <property type="evidence" value="ECO:0007669"/>
    <property type="project" value="UniProtKB-KW"/>
</dbReference>
<keyword evidence="3" id="KW-0285">Flavoprotein</keyword>
<comment type="caution">
    <text evidence="12">The sequence shown here is derived from an EMBL/GenBank/DDBJ whole genome shotgun (WGS) entry which is preliminary data.</text>
</comment>
<organism evidence="12 13">
    <name type="scientific">Candidatus Caccosoma faecigallinarum</name>
    <dbReference type="NCBI Taxonomy" id="2840720"/>
    <lineage>
        <taxon>Bacteria</taxon>
        <taxon>Bacillati</taxon>
        <taxon>Bacillota</taxon>
        <taxon>Bacillota incertae sedis</taxon>
        <taxon>Candidatus Caccosoma</taxon>
    </lineage>
</organism>
<sequence length="143" mass="16429">MMKIVSIHNIQDFNFLQKDCFCCIGFFDGIHLGHQKILKQCVLDAKKEKKQAIVLTFSDDCVLSLKKSMPLCQQELKLQAFKQLGIDVVYIFENHAAIFQFSGLEFIQKVLLPLNVQRVYCGNDFSFGSDFKKANDLKEFIPV</sequence>
<evidence type="ECO:0000256" key="3">
    <source>
        <dbReference type="ARBA" id="ARBA00022630"/>
    </source>
</evidence>
<dbReference type="EC" id="2.7.7.2" evidence="2"/>
<evidence type="ECO:0000313" key="12">
    <source>
        <dbReference type="EMBL" id="HIT17526.1"/>
    </source>
</evidence>
<keyword evidence="4" id="KW-0288">FMN</keyword>